<feature type="domain" description="Peptidase S24/S26A/S26B/S26C" evidence="8">
    <location>
        <begin position="42"/>
        <end position="158"/>
    </location>
</feature>
<dbReference type="PRINTS" id="PR00726">
    <property type="entry name" value="LEXASERPTASE"/>
</dbReference>
<comment type="similarity">
    <text evidence="1 7">Belongs to the peptidase S24 family.</text>
</comment>
<evidence type="ECO:0000256" key="2">
    <source>
        <dbReference type="ARBA" id="ARBA00022763"/>
    </source>
</evidence>
<evidence type="ECO:0000256" key="6">
    <source>
        <dbReference type="ARBA" id="ARBA00023236"/>
    </source>
</evidence>
<dbReference type="GO" id="GO:0003677">
    <property type="term" value="F:DNA binding"/>
    <property type="evidence" value="ECO:0007669"/>
    <property type="project" value="InterPro"/>
</dbReference>
<keyword evidence="2" id="KW-0227">DNA damage</keyword>
<evidence type="ECO:0000259" key="8">
    <source>
        <dbReference type="Pfam" id="PF00717"/>
    </source>
</evidence>
<dbReference type="CDD" id="cd06529">
    <property type="entry name" value="S24_LexA-like"/>
    <property type="match status" value="1"/>
</dbReference>
<dbReference type="EC" id="2.7.7.7" evidence="9"/>
<name>A0A974NIF9_9GAMM</name>
<dbReference type="GO" id="GO:0006355">
    <property type="term" value="P:regulation of DNA-templated transcription"/>
    <property type="evidence" value="ECO:0007669"/>
    <property type="project" value="InterPro"/>
</dbReference>
<dbReference type="InterPro" id="IPR006197">
    <property type="entry name" value="Peptidase_S24_LexA"/>
</dbReference>
<evidence type="ECO:0000256" key="3">
    <source>
        <dbReference type="ARBA" id="ARBA00022801"/>
    </source>
</evidence>
<dbReference type="PANTHER" id="PTHR33516">
    <property type="entry name" value="LEXA REPRESSOR"/>
    <property type="match status" value="1"/>
</dbReference>
<dbReference type="GO" id="GO:0016787">
    <property type="term" value="F:hydrolase activity"/>
    <property type="evidence" value="ECO:0007669"/>
    <property type="project" value="UniProtKB-KW"/>
</dbReference>
<keyword evidence="4 7" id="KW-0068">Autocatalytic cleavage</keyword>
<dbReference type="GO" id="GO:0006281">
    <property type="term" value="P:DNA repair"/>
    <property type="evidence" value="ECO:0007669"/>
    <property type="project" value="UniProtKB-KW"/>
</dbReference>
<evidence type="ECO:0000256" key="4">
    <source>
        <dbReference type="ARBA" id="ARBA00022813"/>
    </source>
</evidence>
<organism evidence="9 10">
    <name type="scientific">Entomomonas asaccharolytica</name>
    <dbReference type="NCBI Taxonomy" id="2785331"/>
    <lineage>
        <taxon>Bacteria</taxon>
        <taxon>Pseudomonadati</taxon>
        <taxon>Pseudomonadota</taxon>
        <taxon>Gammaproteobacteria</taxon>
        <taxon>Pseudomonadales</taxon>
        <taxon>Pseudomonadaceae</taxon>
        <taxon>Entomomonas</taxon>
    </lineage>
</organism>
<dbReference type="Pfam" id="PF00717">
    <property type="entry name" value="Peptidase_S24"/>
    <property type="match status" value="1"/>
</dbReference>
<dbReference type="NCBIfam" id="NF007621">
    <property type="entry name" value="PRK10276.1"/>
    <property type="match status" value="1"/>
</dbReference>
<keyword evidence="3 7" id="KW-0378">Hydrolase</keyword>
<gene>
    <name evidence="9" type="primary">umuD</name>
    <name evidence="9" type="ORF">JHT90_06510</name>
</gene>
<keyword evidence="6" id="KW-0742">SOS response</keyword>
<evidence type="ECO:0000313" key="9">
    <source>
        <dbReference type="EMBL" id="QQP87147.1"/>
    </source>
</evidence>
<evidence type="ECO:0000313" key="10">
    <source>
        <dbReference type="Proteomes" id="UP000595278"/>
    </source>
</evidence>
<dbReference type="InterPro" id="IPR039418">
    <property type="entry name" value="LexA-like"/>
</dbReference>
<accession>A0A974NIF9</accession>
<keyword evidence="5" id="KW-0234">DNA repair</keyword>
<dbReference type="Gene3D" id="2.10.109.10">
    <property type="entry name" value="Umud Fragment, subunit A"/>
    <property type="match status" value="1"/>
</dbReference>
<proteinExistence type="inferred from homology"/>
<dbReference type="GO" id="GO:0009432">
    <property type="term" value="P:SOS response"/>
    <property type="evidence" value="ECO:0007669"/>
    <property type="project" value="UniProtKB-KW"/>
</dbReference>
<dbReference type="PANTHER" id="PTHR33516:SF2">
    <property type="entry name" value="LEXA REPRESSOR-RELATED"/>
    <property type="match status" value="1"/>
</dbReference>
<dbReference type="SUPFAM" id="SSF51306">
    <property type="entry name" value="LexA/Signal peptidase"/>
    <property type="match status" value="1"/>
</dbReference>
<evidence type="ECO:0000256" key="7">
    <source>
        <dbReference type="RuleBase" id="RU003991"/>
    </source>
</evidence>
<keyword evidence="10" id="KW-1185">Reference proteome</keyword>
<protein>
    <submittedName>
        <fullName evidence="9">Translesion error-prone DNA polymerase V autoproteolytic subunit</fullName>
        <ecNumber evidence="9">2.7.7.7</ecNumber>
    </submittedName>
</protein>
<sequence>MPRDFGLRTLYCINFFGDFLLDRITRAVVLGGVREVVERYLPLVNNPVRAGFPSPADDYLETKLDLTEHLIPHPSATYYIRAAGDSMIEYGIFDGDLLVVDRSLEAKVGDILIVAIDGELTCKRLAYMPNSLCLVSGNPEYPTIPLEDKDVHVWGVVIHTIHSLRGRS</sequence>
<dbReference type="GO" id="GO:0003887">
    <property type="term" value="F:DNA-directed DNA polymerase activity"/>
    <property type="evidence" value="ECO:0007669"/>
    <property type="project" value="UniProtKB-EC"/>
</dbReference>
<dbReference type="InterPro" id="IPR050077">
    <property type="entry name" value="LexA_repressor"/>
</dbReference>
<evidence type="ECO:0000256" key="1">
    <source>
        <dbReference type="ARBA" id="ARBA00007484"/>
    </source>
</evidence>
<dbReference type="InterPro" id="IPR015927">
    <property type="entry name" value="Peptidase_S24_S26A/B/C"/>
</dbReference>
<keyword evidence="9" id="KW-0548">Nucleotidyltransferase</keyword>
<dbReference type="EMBL" id="CP067393">
    <property type="protein sequence ID" value="QQP87147.1"/>
    <property type="molecule type" value="Genomic_DNA"/>
</dbReference>
<dbReference type="AlphaFoldDB" id="A0A974NIF9"/>
<keyword evidence="9" id="KW-0808">Transferase</keyword>
<evidence type="ECO:0000256" key="5">
    <source>
        <dbReference type="ARBA" id="ARBA00023204"/>
    </source>
</evidence>
<dbReference type="KEGG" id="eaz:JHT90_06510"/>
<dbReference type="InterPro" id="IPR036286">
    <property type="entry name" value="LexA/Signal_pep-like_sf"/>
</dbReference>
<dbReference type="Proteomes" id="UP000595278">
    <property type="component" value="Chromosome"/>
</dbReference>
<reference evidence="9 10" key="1">
    <citation type="submission" date="2021-01" db="EMBL/GenBank/DDBJ databases">
        <title>Entomomonas sp. F2A isolated from a house cricket (Acheta domesticus).</title>
        <authorList>
            <person name="Spergser J."/>
            <person name="Busse H.-J."/>
        </authorList>
    </citation>
    <scope>NUCLEOTIDE SEQUENCE [LARGE SCALE GENOMIC DNA]</scope>
    <source>
        <strain evidence="9 10">F2A</strain>
    </source>
</reference>